<accession>D6PBZ7</accession>
<protein>
    <submittedName>
        <fullName evidence="1">Uncharacterized protein</fullName>
    </submittedName>
</protein>
<dbReference type="InterPro" id="IPR004948">
    <property type="entry name" value="Nuc-triphosphatase_THEP1"/>
</dbReference>
<dbReference type="Pfam" id="PF03266">
    <property type="entry name" value="NTPase_1"/>
    <property type="match status" value="1"/>
</dbReference>
<dbReference type="GO" id="GO:0017111">
    <property type="term" value="F:ribonucleoside triphosphate phosphatase activity"/>
    <property type="evidence" value="ECO:0007669"/>
    <property type="project" value="InterPro"/>
</dbReference>
<proteinExistence type="predicted"/>
<dbReference type="EMBL" id="GU942973">
    <property type="protein sequence ID" value="ADD93248.1"/>
    <property type="molecule type" value="Genomic_DNA"/>
</dbReference>
<dbReference type="Gene3D" id="3.40.50.300">
    <property type="entry name" value="P-loop containing nucleotide triphosphate hydrolases"/>
    <property type="match status" value="1"/>
</dbReference>
<dbReference type="AlphaFoldDB" id="D6PBZ7"/>
<organism evidence="1">
    <name type="scientific">uncultured archaeon MedDCM-OCT-S08-C82</name>
    <dbReference type="NCBI Taxonomy" id="743099"/>
    <lineage>
        <taxon>Archaea</taxon>
        <taxon>environmental samples</taxon>
    </lineage>
</organism>
<sequence length="95" mass="10197">MGVHPKIGITGLPRSGKSAVMEKVLDMLLDERKREISMRGGSTDSPILGGLRTEPLLENGERMGYKVIDIVSGEEGTIAHKRSTHVCGCSDTASM</sequence>
<reference evidence="1" key="1">
    <citation type="journal article" date="2010" name="ISME J.">
        <title>Metagenome of the Mediterranean deep chlorophyll maximum studied by direct and fosmid library 454 pyrosequencing.</title>
        <authorList>
            <person name="Ghai R."/>
            <person name="Martin-Cuadrado A.B."/>
            <person name="Molto A.G."/>
            <person name="Heredia I.G."/>
            <person name="Cabrera R."/>
            <person name="Martin J."/>
            <person name="Verdu M."/>
            <person name="Deschamps P."/>
            <person name="Moreira D."/>
            <person name="Lopez-Garcia P."/>
            <person name="Mira A."/>
            <person name="Rodriguez-Valera F."/>
        </authorList>
    </citation>
    <scope>NUCLEOTIDE SEQUENCE</scope>
</reference>
<name>D6PBZ7_9ARCH</name>
<evidence type="ECO:0000313" key="1">
    <source>
        <dbReference type="EMBL" id="ADD93248.1"/>
    </source>
</evidence>
<dbReference type="InterPro" id="IPR027417">
    <property type="entry name" value="P-loop_NTPase"/>
</dbReference>